<dbReference type="PIRSF" id="PIRSF017190">
    <property type="entry name" value="Rbsml_synth_fac_NIP7"/>
    <property type="match status" value="1"/>
</dbReference>
<dbReference type="InterPro" id="IPR036974">
    <property type="entry name" value="PUA_sf"/>
</dbReference>
<dbReference type="Proteomes" id="UP000185944">
    <property type="component" value="Unassembled WGS sequence"/>
</dbReference>
<keyword evidence="9" id="KW-1185">Reference proteome</keyword>
<dbReference type="Pfam" id="PF03657">
    <property type="entry name" value="UPF0113"/>
    <property type="match status" value="1"/>
</dbReference>
<dbReference type="GO" id="GO:0042255">
    <property type="term" value="P:ribosome assembly"/>
    <property type="evidence" value="ECO:0007669"/>
    <property type="project" value="InterPro"/>
</dbReference>
<dbReference type="InterPro" id="IPR002478">
    <property type="entry name" value="PUA"/>
</dbReference>
<dbReference type="CDD" id="cd21146">
    <property type="entry name" value="Nip7_N_euk"/>
    <property type="match status" value="1"/>
</dbReference>
<reference evidence="8 9" key="1">
    <citation type="submission" date="2016-02" db="EMBL/GenBank/DDBJ databases">
        <title>Discovery of a natural microsporidian pathogen with a broad tissue tropism in Caenorhabditis elegans.</title>
        <authorList>
            <person name="Luallen R.J."/>
            <person name="Reinke A.W."/>
            <person name="Tong L."/>
            <person name="Botts M.R."/>
            <person name="Felix M.-A."/>
            <person name="Troemel E.R."/>
        </authorList>
    </citation>
    <scope>NUCLEOTIDE SEQUENCE [LARGE SCALE GENOMIC DNA]</scope>
    <source>
        <strain evidence="8 9">JUm2807</strain>
    </source>
</reference>
<dbReference type="InterPro" id="IPR055359">
    <property type="entry name" value="Nip7_N_euk"/>
</dbReference>
<dbReference type="InterPro" id="IPR040598">
    <property type="entry name" value="NIP7_N"/>
</dbReference>
<dbReference type="RefSeq" id="XP_067544962.1">
    <property type="nucleotide sequence ID" value="XM_067689072.1"/>
</dbReference>
<dbReference type="Gene3D" id="2.30.130.10">
    <property type="entry name" value="PUA domain"/>
    <property type="match status" value="1"/>
</dbReference>
<proteinExistence type="inferred from homology"/>
<evidence type="ECO:0000256" key="5">
    <source>
        <dbReference type="ARBA" id="ARBA00023242"/>
    </source>
</evidence>
<evidence type="ECO:0000313" key="8">
    <source>
        <dbReference type="EMBL" id="OAG31241.1"/>
    </source>
</evidence>
<dbReference type="InterPro" id="IPR016686">
    <property type="entry name" value="Ribosomal_synth_fac_NIP7"/>
</dbReference>
<dbReference type="InterPro" id="IPR015947">
    <property type="entry name" value="PUA-like_sf"/>
</dbReference>
<comment type="subunit">
    <text evidence="6">Interacts with pre-ribosome complex.</text>
</comment>
<comment type="similarity">
    <text evidence="2 6">Belongs to the NIP7 family.</text>
</comment>
<evidence type="ECO:0000256" key="2">
    <source>
        <dbReference type="ARBA" id="ARBA00009895"/>
    </source>
</evidence>
<dbReference type="PROSITE" id="PS50890">
    <property type="entry name" value="PUA"/>
    <property type="match status" value="1"/>
</dbReference>
<dbReference type="InterPro" id="IPR005155">
    <property type="entry name" value="UPF0113_PUA"/>
</dbReference>
<name>A0A177EIC7_9MICR</name>
<evidence type="ECO:0000313" key="9">
    <source>
        <dbReference type="Proteomes" id="UP000185944"/>
    </source>
</evidence>
<keyword evidence="4 6" id="KW-0694">RNA-binding</keyword>
<dbReference type="STRING" id="1805483.A0A177EIC7"/>
<dbReference type="GeneID" id="93648004"/>
<dbReference type="SUPFAM" id="SSF88802">
    <property type="entry name" value="Pre-PUA domain"/>
    <property type="match status" value="1"/>
</dbReference>
<organism evidence="8 9">
    <name type="scientific">Nematocida displodere</name>
    <dbReference type="NCBI Taxonomy" id="1805483"/>
    <lineage>
        <taxon>Eukaryota</taxon>
        <taxon>Fungi</taxon>
        <taxon>Fungi incertae sedis</taxon>
        <taxon>Microsporidia</taxon>
        <taxon>Nematocida</taxon>
    </lineage>
</organism>
<dbReference type="SUPFAM" id="SSF88697">
    <property type="entry name" value="PUA domain-like"/>
    <property type="match status" value="1"/>
</dbReference>
<protein>
    <recommendedName>
        <fullName evidence="6">60S ribosome subunit biogenesis protein NIP7</fullName>
    </recommendedName>
</protein>
<dbReference type="CDD" id="cd21151">
    <property type="entry name" value="PUA_Nip7-like"/>
    <property type="match status" value="1"/>
</dbReference>
<accession>A0A177EIC7</accession>
<dbReference type="EMBL" id="LTDL01000021">
    <property type="protein sequence ID" value="OAG31241.1"/>
    <property type="molecule type" value="Genomic_DNA"/>
</dbReference>
<comment type="caution">
    <text evidence="8">The sequence shown here is derived from an EMBL/GenBank/DDBJ whole genome shotgun (WGS) entry which is preliminary data.</text>
</comment>
<dbReference type="Pfam" id="PF17833">
    <property type="entry name" value="pre-PUA_NIP7"/>
    <property type="match status" value="1"/>
</dbReference>
<gene>
    <name evidence="8" type="ORF">NEDG_01654</name>
</gene>
<keyword evidence="3 6" id="KW-0690">Ribosome biogenesis</keyword>
<comment type="subcellular location">
    <subcellularLocation>
        <location evidence="1">Nucleus</location>
        <location evidence="1">Nucleolus</location>
    </subcellularLocation>
</comment>
<evidence type="ECO:0000256" key="4">
    <source>
        <dbReference type="ARBA" id="ARBA00022884"/>
    </source>
</evidence>
<dbReference type="AlphaFoldDB" id="A0A177EIC7"/>
<evidence type="ECO:0000256" key="1">
    <source>
        <dbReference type="ARBA" id="ARBA00004604"/>
    </source>
</evidence>
<dbReference type="SMART" id="SM00359">
    <property type="entry name" value="PUA"/>
    <property type="match status" value="1"/>
</dbReference>
<comment type="function">
    <text evidence="6">Required for proper 27S pre-rRNA processing and 60S ribosome subunit assembly.</text>
</comment>
<dbReference type="OrthoDB" id="27490at2759"/>
<feature type="domain" description="PUA" evidence="7">
    <location>
        <begin position="92"/>
        <end position="168"/>
    </location>
</feature>
<dbReference type="GO" id="GO:0005730">
    <property type="term" value="C:nucleolus"/>
    <property type="evidence" value="ECO:0007669"/>
    <property type="project" value="UniProtKB-SubCell"/>
</dbReference>
<evidence type="ECO:0000256" key="6">
    <source>
        <dbReference type="PIRNR" id="PIRNR017190"/>
    </source>
</evidence>
<dbReference type="Gene3D" id="3.10.450.220">
    <property type="match status" value="1"/>
</dbReference>
<dbReference type="VEuPathDB" id="MicrosporidiaDB:NEDG_01654"/>
<dbReference type="GO" id="GO:0003723">
    <property type="term" value="F:RNA binding"/>
    <property type="evidence" value="ECO:0007669"/>
    <property type="project" value="UniProtKB-KW"/>
</dbReference>
<keyword evidence="5 6" id="KW-0539">Nucleus</keyword>
<evidence type="ECO:0000259" key="7">
    <source>
        <dbReference type="SMART" id="SM00359"/>
    </source>
</evidence>
<sequence>MRELKPEEMEKVEKKMKQFIGSNFSSFLNPLHKIILHKQRVFYVSVDLLKKASVVPQESVACIGTCLGRFTKSNQFRIKITALPVLAMYATHRVKVKPTAEMNVLYGNHVQRAHVTVIASDIQKNSGVLLTSTSGVPLGFGVASKAGTEVVSGDRTAIIIVRHGDTGEYLREEAALM</sequence>
<evidence type="ECO:0000256" key="3">
    <source>
        <dbReference type="ARBA" id="ARBA00022517"/>
    </source>
</evidence>